<feature type="region of interest" description="Disordered" evidence="1">
    <location>
        <begin position="1"/>
        <end position="73"/>
    </location>
</feature>
<evidence type="ECO:0000313" key="2">
    <source>
        <dbReference type="EMBL" id="POI26122.1"/>
    </source>
</evidence>
<evidence type="ECO:0000313" key="3">
    <source>
        <dbReference type="Proteomes" id="UP000237246"/>
    </source>
</evidence>
<reference evidence="2 3" key="1">
    <citation type="submission" date="2018-01" db="EMBL/GenBank/DDBJ databases">
        <title>Comparison of the Chinese Bamboo Partridge and Red Junglefowl genome sequences highlights the importance of demography in genome evolution.</title>
        <authorList>
            <person name="Tiley G.P."/>
            <person name="Kimball R.T."/>
            <person name="Braun E.L."/>
            <person name="Burleigh J.G."/>
        </authorList>
    </citation>
    <scope>NUCLEOTIDE SEQUENCE [LARGE SCALE GENOMIC DNA]</scope>
    <source>
        <strain evidence="2">RTK389</strain>
        <tissue evidence="2">Blood</tissue>
    </source>
</reference>
<feature type="compositionally biased region" description="Basic residues" evidence="1">
    <location>
        <begin position="45"/>
        <end position="58"/>
    </location>
</feature>
<name>A0A2P4SPT0_BAMTH</name>
<dbReference type="Proteomes" id="UP000237246">
    <property type="component" value="Unassembled WGS sequence"/>
</dbReference>
<feature type="compositionally biased region" description="Low complexity" evidence="1">
    <location>
        <begin position="17"/>
        <end position="26"/>
    </location>
</feature>
<proteinExistence type="predicted"/>
<accession>A0A2P4SPT0</accession>
<gene>
    <name evidence="2" type="ORF">CIB84_010128</name>
</gene>
<dbReference type="AlphaFoldDB" id="A0A2P4SPT0"/>
<feature type="compositionally biased region" description="Basic and acidic residues" evidence="1">
    <location>
        <begin position="63"/>
        <end position="73"/>
    </location>
</feature>
<comment type="caution">
    <text evidence="2">The sequence shown here is derived from an EMBL/GenBank/DDBJ whole genome shotgun (WGS) entry which is preliminary data.</text>
</comment>
<sequence length="102" mass="10577">MRERARGGGGGPPPSPGQQASIASQPWGPCSAQGAGLGPPQRSAGLRHPRLRSGHGRSGRNPAHLEEKEGGRMEKLISTAQVMRAGEARLHANPESAVCLSL</sequence>
<evidence type="ECO:0000256" key="1">
    <source>
        <dbReference type="SAM" id="MobiDB-lite"/>
    </source>
</evidence>
<keyword evidence="3" id="KW-1185">Reference proteome</keyword>
<organism evidence="2 3">
    <name type="scientific">Bambusicola thoracicus</name>
    <name type="common">Chinese bamboo-partridge</name>
    <name type="synonym">Perdix thoracica</name>
    <dbReference type="NCBI Taxonomy" id="9083"/>
    <lineage>
        <taxon>Eukaryota</taxon>
        <taxon>Metazoa</taxon>
        <taxon>Chordata</taxon>
        <taxon>Craniata</taxon>
        <taxon>Vertebrata</taxon>
        <taxon>Euteleostomi</taxon>
        <taxon>Archelosauria</taxon>
        <taxon>Archosauria</taxon>
        <taxon>Dinosauria</taxon>
        <taxon>Saurischia</taxon>
        <taxon>Theropoda</taxon>
        <taxon>Coelurosauria</taxon>
        <taxon>Aves</taxon>
        <taxon>Neognathae</taxon>
        <taxon>Galloanserae</taxon>
        <taxon>Galliformes</taxon>
        <taxon>Phasianidae</taxon>
        <taxon>Perdicinae</taxon>
        <taxon>Bambusicola</taxon>
    </lineage>
</organism>
<protein>
    <submittedName>
        <fullName evidence="2">Uncharacterized protein</fullName>
    </submittedName>
</protein>
<dbReference type="EMBL" id="PPHD01030412">
    <property type="protein sequence ID" value="POI26122.1"/>
    <property type="molecule type" value="Genomic_DNA"/>
</dbReference>